<dbReference type="HOGENOM" id="CLU_1361202_0_0_1"/>
<name>A0A084AMP4_STACB</name>
<dbReference type="InterPro" id="IPR029044">
    <property type="entry name" value="Nucleotide-diphossugar_trans"/>
</dbReference>
<feature type="signal peptide" evidence="2">
    <location>
        <begin position="1"/>
        <end position="16"/>
    </location>
</feature>
<protein>
    <submittedName>
        <fullName evidence="3">Uncharacterized protein</fullName>
    </submittedName>
</protein>
<dbReference type="Proteomes" id="UP000028045">
    <property type="component" value="Unassembled WGS sequence"/>
</dbReference>
<dbReference type="SUPFAM" id="SSF53448">
    <property type="entry name" value="Nucleotide-diphospho-sugar transferases"/>
    <property type="match status" value="1"/>
</dbReference>
<dbReference type="PANTHER" id="PTHR46830:SF2">
    <property type="entry name" value="ALPHA-1,4-N-ACETYLGLUCOSAMINYLTRANSFERASE"/>
    <property type="match status" value="1"/>
</dbReference>
<dbReference type="AlphaFoldDB" id="A0A084AMP4"/>
<keyword evidence="2" id="KW-0732">Signal</keyword>
<reference evidence="3 4" key="1">
    <citation type="journal article" date="2014" name="BMC Genomics">
        <title>Comparative genome sequencing reveals chemotype-specific gene clusters in the toxigenic black mold Stachybotrys.</title>
        <authorList>
            <person name="Semeiks J."/>
            <person name="Borek D."/>
            <person name="Otwinowski Z."/>
            <person name="Grishin N.V."/>
        </authorList>
    </citation>
    <scope>NUCLEOTIDE SEQUENCE [LARGE SCALE GENOMIC DNA]</scope>
    <source>
        <strain evidence="4">CBS 109288 / IBT 7711</strain>
    </source>
</reference>
<dbReference type="PANTHER" id="PTHR46830">
    <property type="entry name" value="TRANSFERASE, PUTATIVE-RELATED"/>
    <property type="match status" value="1"/>
</dbReference>
<evidence type="ECO:0000313" key="3">
    <source>
        <dbReference type="EMBL" id="KEY66573.1"/>
    </source>
</evidence>
<dbReference type="GO" id="GO:1901135">
    <property type="term" value="P:carbohydrate derivative metabolic process"/>
    <property type="evidence" value="ECO:0007669"/>
    <property type="project" value="UniProtKB-ARBA"/>
</dbReference>
<sequence length="201" mass="23055">MCLILLLVLHFRLSYDSRTFTDVPTPTTYDQTIPTDTIPNVVHFVYLVPDLDGDFVFQFSHFLLIYGAWYYWQPSIIYIHTNAGTNGMGVMRARKGQAGKWAHHIFTLFENLEIRTMKVPSHADNGEEIKVMEHKSDFVRVRAVDELGGIYIDYDVHALRDIRVIRDSGFKAIAGRQKGGQINSGTFISARKSKMTKPWLQ</sequence>
<evidence type="ECO:0000313" key="4">
    <source>
        <dbReference type="Proteomes" id="UP000028045"/>
    </source>
</evidence>
<proteinExistence type="inferred from homology"/>
<comment type="similarity">
    <text evidence="1">Belongs to the glycosyltransferase 32 family.</text>
</comment>
<organism evidence="3 4">
    <name type="scientific">Stachybotrys chartarum (strain CBS 109288 / IBT 7711)</name>
    <name type="common">Toxic black mold</name>
    <name type="synonym">Stilbospora chartarum</name>
    <dbReference type="NCBI Taxonomy" id="1280523"/>
    <lineage>
        <taxon>Eukaryota</taxon>
        <taxon>Fungi</taxon>
        <taxon>Dikarya</taxon>
        <taxon>Ascomycota</taxon>
        <taxon>Pezizomycotina</taxon>
        <taxon>Sordariomycetes</taxon>
        <taxon>Hypocreomycetidae</taxon>
        <taxon>Hypocreales</taxon>
        <taxon>Stachybotryaceae</taxon>
        <taxon>Stachybotrys</taxon>
    </lineage>
</organism>
<evidence type="ECO:0000256" key="1">
    <source>
        <dbReference type="ARBA" id="ARBA00009003"/>
    </source>
</evidence>
<keyword evidence="4" id="KW-1185">Reference proteome</keyword>
<dbReference type="OrthoDB" id="409543at2759"/>
<dbReference type="Gene3D" id="3.90.550.20">
    <property type="match status" value="1"/>
</dbReference>
<evidence type="ECO:0000256" key="2">
    <source>
        <dbReference type="SAM" id="SignalP"/>
    </source>
</evidence>
<dbReference type="Pfam" id="PF04488">
    <property type="entry name" value="Gly_transf_sug"/>
    <property type="match status" value="1"/>
</dbReference>
<dbReference type="InterPro" id="IPR007577">
    <property type="entry name" value="GlycoTrfase_DXD_sugar-bd_CS"/>
</dbReference>
<feature type="chain" id="PRO_5001771132" evidence="2">
    <location>
        <begin position="17"/>
        <end position="201"/>
    </location>
</feature>
<dbReference type="EMBL" id="KL648650">
    <property type="protein sequence ID" value="KEY66573.1"/>
    <property type="molecule type" value="Genomic_DNA"/>
</dbReference>
<gene>
    <name evidence="3" type="ORF">S7711_10523</name>
</gene>
<accession>A0A084AMP4</accession>